<comment type="caution">
    <text evidence="2">The sequence shown here is derived from an EMBL/GenBank/DDBJ whole genome shotgun (WGS) entry which is preliminary data.</text>
</comment>
<sequence>MRPNAAASSTTIVMTPRWLPACLAGQHVRAAAPCGEHLSKVQPRMSYKTPRVERLEATSAQSHWPATCLFRNPARWLNSPLPS</sequence>
<protein>
    <submittedName>
        <fullName evidence="2">Uncharacterized protein</fullName>
    </submittedName>
</protein>
<dbReference type="EMBL" id="LSBH01000007">
    <property type="protein sequence ID" value="OAQ76050.1"/>
    <property type="molecule type" value="Genomic_DNA"/>
</dbReference>
<dbReference type="Proteomes" id="UP000078340">
    <property type="component" value="Unassembled WGS sequence"/>
</dbReference>
<proteinExistence type="predicted"/>
<dbReference type="AlphaFoldDB" id="A0A179H0X7"/>
<evidence type="ECO:0000313" key="2">
    <source>
        <dbReference type="EMBL" id="OAQ83200.1"/>
    </source>
</evidence>
<dbReference type="Proteomes" id="UP000078240">
    <property type="component" value="Unassembled WGS sequence"/>
</dbReference>
<name>A0A179H0X7_PURLI</name>
<evidence type="ECO:0000313" key="1">
    <source>
        <dbReference type="EMBL" id="OAQ76050.1"/>
    </source>
</evidence>
<dbReference type="EMBL" id="LSBI01000008">
    <property type="protein sequence ID" value="OAQ83200.1"/>
    <property type="molecule type" value="Genomic_DNA"/>
</dbReference>
<gene>
    <name evidence="1" type="ORF">VFPBJ_08410</name>
    <name evidence="2" type="ORF">VFPFJ_09003</name>
</gene>
<accession>A0A179H0X7</accession>
<reference evidence="2 3" key="1">
    <citation type="submission" date="2016-02" db="EMBL/GenBank/DDBJ databases">
        <title>Biosynthesis of antibiotic leucinostatins and their inhibition on Phytophthora in bio-control Purpureocillium lilacinum.</title>
        <authorList>
            <person name="Wang G."/>
            <person name="Liu Z."/>
            <person name="Lin R."/>
            <person name="Li E."/>
            <person name="Mao Z."/>
            <person name="Ling J."/>
            <person name="Yin W."/>
            <person name="Xie B."/>
        </authorList>
    </citation>
    <scope>NUCLEOTIDE SEQUENCE [LARGE SCALE GENOMIC DNA]</scope>
    <source>
        <strain evidence="1">PLBJ-1</strain>
        <strain evidence="2">PLFJ-1</strain>
    </source>
</reference>
<organism evidence="2 3">
    <name type="scientific">Purpureocillium lilacinum</name>
    <name type="common">Paecilomyces lilacinus</name>
    <dbReference type="NCBI Taxonomy" id="33203"/>
    <lineage>
        <taxon>Eukaryota</taxon>
        <taxon>Fungi</taxon>
        <taxon>Dikarya</taxon>
        <taxon>Ascomycota</taxon>
        <taxon>Pezizomycotina</taxon>
        <taxon>Sordariomycetes</taxon>
        <taxon>Hypocreomycetidae</taxon>
        <taxon>Hypocreales</taxon>
        <taxon>Ophiocordycipitaceae</taxon>
        <taxon>Purpureocillium</taxon>
    </lineage>
</organism>
<evidence type="ECO:0000313" key="3">
    <source>
        <dbReference type="Proteomes" id="UP000078340"/>
    </source>
</evidence>